<reference evidence="1 2" key="1">
    <citation type="submission" date="2019-05" db="EMBL/GenBank/DDBJ databases">
        <title>Another draft genome of Portunus trituberculatus and its Hox gene families provides insights of decapod evolution.</title>
        <authorList>
            <person name="Jeong J.-H."/>
            <person name="Song I."/>
            <person name="Kim S."/>
            <person name="Choi T."/>
            <person name="Kim D."/>
            <person name="Ryu S."/>
            <person name="Kim W."/>
        </authorList>
    </citation>
    <scope>NUCLEOTIDE SEQUENCE [LARGE SCALE GENOMIC DNA]</scope>
    <source>
        <tissue evidence="1">Muscle</tissue>
    </source>
</reference>
<evidence type="ECO:0000313" key="1">
    <source>
        <dbReference type="EMBL" id="MPC69486.1"/>
    </source>
</evidence>
<dbReference type="Proteomes" id="UP000324222">
    <property type="component" value="Unassembled WGS sequence"/>
</dbReference>
<organism evidence="1 2">
    <name type="scientific">Portunus trituberculatus</name>
    <name type="common">Swimming crab</name>
    <name type="synonym">Neptunus trituberculatus</name>
    <dbReference type="NCBI Taxonomy" id="210409"/>
    <lineage>
        <taxon>Eukaryota</taxon>
        <taxon>Metazoa</taxon>
        <taxon>Ecdysozoa</taxon>
        <taxon>Arthropoda</taxon>
        <taxon>Crustacea</taxon>
        <taxon>Multicrustacea</taxon>
        <taxon>Malacostraca</taxon>
        <taxon>Eumalacostraca</taxon>
        <taxon>Eucarida</taxon>
        <taxon>Decapoda</taxon>
        <taxon>Pleocyemata</taxon>
        <taxon>Brachyura</taxon>
        <taxon>Eubrachyura</taxon>
        <taxon>Portunoidea</taxon>
        <taxon>Portunidae</taxon>
        <taxon>Portuninae</taxon>
        <taxon>Portunus</taxon>
    </lineage>
</organism>
<sequence length="31" mass="3409">MASRTPLHPSNLEITALKTVNPFSTGMHFLP</sequence>
<proteinExistence type="predicted"/>
<gene>
    <name evidence="1" type="ORF">E2C01_063712</name>
</gene>
<protein>
    <submittedName>
        <fullName evidence="1">Uncharacterized protein</fullName>
    </submittedName>
</protein>
<evidence type="ECO:0000313" key="2">
    <source>
        <dbReference type="Proteomes" id="UP000324222"/>
    </source>
</evidence>
<dbReference type="EMBL" id="VSRR010029506">
    <property type="protein sequence ID" value="MPC69486.1"/>
    <property type="molecule type" value="Genomic_DNA"/>
</dbReference>
<keyword evidence="2" id="KW-1185">Reference proteome</keyword>
<dbReference type="AlphaFoldDB" id="A0A5B7HHT8"/>
<accession>A0A5B7HHT8</accession>
<name>A0A5B7HHT8_PORTR</name>
<comment type="caution">
    <text evidence="1">The sequence shown here is derived from an EMBL/GenBank/DDBJ whole genome shotgun (WGS) entry which is preliminary data.</text>
</comment>